<gene>
    <name evidence="2" type="ORF">RHGRI_025844</name>
</gene>
<sequence>MAFKSFMGLVFLIMGGGPILPSVFFKDFCIPGGRVDAFRCVHLGYLQLIRQSREEDRWISKASWVLFSRRWEVARFFQVCFSRISAFLEEGMDAFRCVRLGYLQPIRPRLGIVVSPSDQWVKPACSH</sequence>
<keyword evidence="3" id="KW-1185">Reference proteome</keyword>
<evidence type="ECO:0000313" key="3">
    <source>
        <dbReference type="Proteomes" id="UP000823749"/>
    </source>
</evidence>
<evidence type="ECO:0000313" key="2">
    <source>
        <dbReference type="EMBL" id="KAG5531023.1"/>
    </source>
</evidence>
<name>A0AAV6IQS7_9ERIC</name>
<keyword evidence="1" id="KW-0732">Signal</keyword>
<evidence type="ECO:0008006" key="4">
    <source>
        <dbReference type="Google" id="ProtNLM"/>
    </source>
</evidence>
<feature type="chain" id="PRO_5043775639" description="Secreted protein" evidence="1">
    <location>
        <begin position="22"/>
        <end position="127"/>
    </location>
</feature>
<dbReference type="EMBL" id="JACTNZ010000009">
    <property type="protein sequence ID" value="KAG5531023.1"/>
    <property type="molecule type" value="Genomic_DNA"/>
</dbReference>
<organism evidence="2 3">
    <name type="scientific">Rhododendron griersonianum</name>
    <dbReference type="NCBI Taxonomy" id="479676"/>
    <lineage>
        <taxon>Eukaryota</taxon>
        <taxon>Viridiplantae</taxon>
        <taxon>Streptophyta</taxon>
        <taxon>Embryophyta</taxon>
        <taxon>Tracheophyta</taxon>
        <taxon>Spermatophyta</taxon>
        <taxon>Magnoliopsida</taxon>
        <taxon>eudicotyledons</taxon>
        <taxon>Gunneridae</taxon>
        <taxon>Pentapetalae</taxon>
        <taxon>asterids</taxon>
        <taxon>Ericales</taxon>
        <taxon>Ericaceae</taxon>
        <taxon>Ericoideae</taxon>
        <taxon>Rhodoreae</taxon>
        <taxon>Rhododendron</taxon>
    </lineage>
</organism>
<reference evidence="2" key="1">
    <citation type="submission" date="2020-08" db="EMBL/GenBank/DDBJ databases">
        <title>Plant Genome Project.</title>
        <authorList>
            <person name="Zhang R.-G."/>
        </authorList>
    </citation>
    <scope>NUCLEOTIDE SEQUENCE</scope>
    <source>
        <strain evidence="2">WSP0</strain>
        <tissue evidence="2">Leaf</tissue>
    </source>
</reference>
<accession>A0AAV6IQS7</accession>
<evidence type="ECO:0000256" key="1">
    <source>
        <dbReference type="SAM" id="SignalP"/>
    </source>
</evidence>
<dbReference type="AlphaFoldDB" id="A0AAV6IQS7"/>
<feature type="signal peptide" evidence="1">
    <location>
        <begin position="1"/>
        <end position="21"/>
    </location>
</feature>
<comment type="caution">
    <text evidence="2">The sequence shown here is derived from an EMBL/GenBank/DDBJ whole genome shotgun (WGS) entry which is preliminary data.</text>
</comment>
<protein>
    <recommendedName>
        <fullName evidence="4">Secreted protein</fullName>
    </recommendedName>
</protein>
<proteinExistence type="predicted"/>
<dbReference type="Proteomes" id="UP000823749">
    <property type="component" value="Chromosome 9"/>
</dbReference>